<feature type="region of interest" description="Disordered" evidence="1">
    <location>
        <begin position="420"/>
        <end position="449"/>
    </location>
</feature>
<comment type="caution">
    <text evidence="4">The sequence shown here is derived from an EMBL/GenBank/DDBJ whole genome shotgun (WGS) entry which is preliminary data.</text>
</comment>
<name>A0A507BDD2_9PEZI</name>
<accession>A0A507BDD2</accession>
<feature type="domain" description="WSC" evidence="3">
    <location>
        <begin position="308"/>
        <end position="396"/>
    </location>
</feature>
<dbReference type="AlphaFoldDB" id="A0A507BDD2"/>
<keyword evidence="2" id="KW-0732">Signal</keyword>
<dbReference type="Proteomes" id="UP000319257">
    <property type="component" value="Unassembled WGS sequence"/>
</dbReference>
<feature type="region of interest" description="Disordered" evidence="1">
    <location>
        <begin position="235"/>
        <end position="304"/>
    </location>
</feature>
<dbReference type="InterPro" id="IPR009030">
    <property type="entry name" value="Growth_fac_rcpt_cys_sf"/>
</dbReference>
<organism evidence="4 5">
    <name type="scientific">Thyridium curvatum</name>
    <dbReference type="NCBI Taxonomy" id="1093900"/>
    <lineage>
        <taxon>Eukaryota</taxon>
        <taxon>Fungi</taxon>
        <taxon>Dikarya</taxon>
        <taxon>Ascomycota</taxon>
        <taxon>Pezizomycotina</taxon>
        <taxon>Sordariomycetes</taxon>
        <taxon>Sordariomycetidae</taxon>
        <taxon>Thyridiales</taxon>
        <taxon>Thyridiaceae</taxon>
        <taxon>Thyridium</taxon>
    </lineage>
</organism>
<dbReference type="EMBL" id="SKBQ01000146">
    <property type="protein sequence ID" value="TPX17296.1"/>
    <property type="molecule type" value="Genomic_DNA"/>
</dbReference>
<feature type="signal peptide" evidence="2">
    <location>
        <begin position="1"/>
        <end position="18"/>
    </location>
</feature>
<dbReference type="InterPro" id="IPR002889">
    <property type="entry name" value="WSC_carb-bd"/>
</dbReference>
<feature type="chain" id="PRO_5021446295" description="WSC domain-containing protein" evidence="2">
    <location>
        <begin position="19"/>
        <end position="598"/>
    </location>
</feature>
<evidence type="ECO:0000256" key="2">
    <source>
        <dbReference type="SAM" id="SignalP"/>
    </source>
</evidence>
<feature type="compositionally biased region" description="Low complexity" evidence="1">
    <location>
        <begin position="284"/>
        <end position="298"/>
    </location>
</feature>
<dbReference type="RefSeq" id="XP_030999007.1">
    <property type="nucleotide sequence ID" value="XM_031135052.1"/>
</dbReference>
<evidence type="ECO:0000256" key="1">
    <source>
        <dbReference type="SAM" id="MobiDB-lite"/>
    </source>
</evidence>
<dbReference type="InParanoid" id="A0A507BDD2"/>
<evidence type="ECO:0000259" key="3">
    <source>
        <dbReference type="PROSITE" id="PS51212"/>
    </source>
</evidence>
<evidence type="ECO:0000313" key="5">
    <source>
        <dbReference type="Proteomes" id="UP000319257"/>
    </source>
</evidence>
<proteinExistence type="predicted"/>
<dbReference type="GeneID" id="41979681"/>
<dbReference type="SMART" id="SM00321">
    <property type="entry name" value="WSC"/>
    <property type="match status" value="1"/>
</dbReference>
<keyword evidence="5" id="KW-1185">Reference proteome</keyword>
<feature type="compositionally biased region" description="Low complexity" evidence="1">
    <location>
        <begin position="237"/>
        <end position="276"/>
    </location>
</feature>
<reference evidence="4 5" key="1">
    <citation type="submission" date="2019-06" db="EMBL/GenBank/DDBJ databases">
        <title>Draft genome sequence of the filamentous fungus Phialemoniopsis curvata isolated from diesel fuel.</title>
        <authorList>
            <person name="Varaljay V.A."/>
            <person name="Lyon W.J."/>
            <person name="Crouch A.L."/>
            <person name="Drake C.E."/>
            <person name="Hollomon J.M."/>
            <person name="Nadeau L.J."/>
            <person name="Nunn H.S."/>
            <person name="Stevenson B.S."/>
            <person name="Bojanowski C.L."/>
            <person name="Crookes-Goodson W.J."/>
        </authorList>
    </citation>
    <scope>NUCLEOTIDE SEQUENCE [LARGE SCALE GENOMIC DNA]</scope>
    <source>
        <strain evidence="4 5">D216</strain>
    </source>
</reference>
<dbReference type="PROSITE" id="PS51212">
    <property type="entry name" value="WSC"/>
    <property type="match status" value="1"/>
</dbReference>
<dbReference type="SUPFAM" id="SSF57184">
    <property type="entry name" value="Growth factor receptor domain"/>
    <property type="match status" value="1"/>
</dbReference>
<evidence type="ECO:0000313" key="4">
    <source>
        <dbReference type="EMBL" id="TPX17296.1"/>
    </source>
</evidence>
<gene>
    <name evidence="4" type="ORF">E0L32_012234</name>
</gene>
<dbReference type="OrthoDB" id="2019572at2759"/>
<sequence>MRTTWLAVLALTLRCVSAVPCIRTGGPGACGTCGTATLVWNPTYQNCYCPEGQGFNAAGDGCVPCNSIAAEYDPVTGNCVCASPKAFNSQTSTGSCISDCGTGFARGPGGVCAACAAPANQVVDNICVPNCQPDESLVNNVCEPCSQDLTKDLINGQCVAKCPQDQVRDGIECANCTTNPLKELVGDKCLDRCGDNQVRVGDECKDCAFDSTKELFDGKCVPKCTGGQVRNNAGDCVDPSSSSSTPVVSTSPSPDTSAPVTTAPETTAPEPTAPETTTPPPDTTAPTDTTTGPAPTQTSGRLPAEIGDFDLVGCTGSTRNYPSFSLMTSSLYMTLEMCTLACSDYLYAGVHVEDCYCANSFDSVETVARDQCSVPCPGNPLETCGGYRAVVRRQSVPSDALLVVYINVVLAGTSSVTGISTTTTTTSTTESSSDISTTTNTDTTTTTTVTTATPVPTDYPCVHDYCHPHGYWFELCDGFPRPGEIVFVLQPCGCYGGWQYVQASCDGAGCGSLAVYRLVPYTESSSQASVTIYQPQPCNDCTGGVTFVQPPPASSGGSGSSSGSTGGGSPVVVTAGASKVAEIISSLMVFIGAFALLI</sequence>
<protein>
    <recommendedName>
        <fullName evidence="3">WSC domain-containing protein</fullName>
    </recommendedName>
</protein>